<keyword evidence="1" id="KW-0472">Membrane</keyword>
<name>A0A4Q9H010_9BURK</name>
<reference evidence="3 4" key="1">
    <citation type="submission" date="2019-02" db="EMBL/GenBank/DDBJ databases">
        <title>Aquabacterium sp. strain KMB7.</title>
        <authorList>
            <person name="Chen W.-M."/>
        </authorList>
    </citation>
    <scope>NUCLEOTIDE SEQUENCE [LARGE SCALE GENOMIC DNA]</scope>
    <source>
        <strain evidence="3 4">KMB7</strain>
    </source>
</reference>
<keyword evidence="1" id="KW-1133">Transmembrane helix</keyword>
<evidence type="ECO:0000313" key="3">
    <source>
        <dbReference type="EMBL" id="TBO32432.1"/>
    </source>
</evidence>
<dbReference type="Proteomes" id="UP000292120">
    <property type="component" value="Unassembled WGS sequence"/>
</dbReference>
<dbReference type="OrthoDB" id="7029611at2"/>
<evidence type="ECO:0000256" key="1">
    <source>
        <dbReference type="SAM" id="Phobius"/>
    </source>
</evidence>
<feature type="transmembrane region" description="Helical" evidence="1">
    <location>
        <begin position="74"/>
        <end position="92"/>
    </location>
</feature>
<dbReference type="InterPro" id="IPR009936">
    <property type="entry name" value="DUF1468"/>
</dbReference>
<keyword evidence="1" id="KW-0812">Transmembrane</keyword>
<keyword evidence="4" id="KW-1185">Reference proteome</keyword>
<evidence type="ECO:0000259" key="2">
    <source>
        <dbReference type="Pfam" id="PF07331"/>
    </source>
</evidence>
<proteinExistence type="predicted"/>
<dbReference type="Pfam" id="PF07331">
    <property type="entry name" value="TctB"/>
    <property type="match status" value="1"/>
</dbReference>
<organism evidence="3 4">
    <name type="scientific">Aquabacterium lacunae</name>
    <dbReference type="NCBI Taxonomy" id="2528630"/>
    <lineage>
        <taxon>Bacteria</taxon>
        <taxon>Pseudomonadati</taxon>
        <taxon>Pseudomonadota</taxon>
        <taxon>Betaproteobacteria</taxon>
        <taxon>Burkholderiales</taxon>
        <taxon>Aquabacterium</taxon>
    </lineage>
</organism>
<feature type="domain" description="DUF1468" evidence="2">
    <location>
        <begin position="12"/>
        <end position="145"/>
    </location>
</feature>
<sequence>MSNFIRNPKDFLSGLMFLGFGGGAIFLGQDYEVGQAIRMGPGYFPLVLGALLCLVGAACVARSLVLAGAPLEKLAFKPLILVVVSTLVFGVLLRNAGLLAALATSILISSLASSQFSKRTTALTIVLLTAFCYLVFLKGLGLPIPVLGPWLGG</sequence>
<dbReference type="AlphaFoldDB" id="A0A4Q9H010"/>
<feature type="transmembrane region" description="Helical" evidence="1">
    <location>
        <begin position="12"/>
        <end position="31"/>
    </location>
</feature>
<dbReference type="RefSeq" id="WP_130966646.1">
    <property type="nucleotide sequence ID" value="NZ_SIXI01000002.1"/>
</dbReference>
<feature type="transmembrane region" description="Helical" evidence="1">
    <location>
        <begin position="123"/>
        <end position="144"/>
    </location>
</feature>
<feature type="transmembrane region" description="Helical" evidence="1">
    <location>
        <begin position="98"/>
        <end position="116"/>
    </location>
</feature>
<accession>A0A4Q9H010</accession>
<dbReference type="EMBL" id="SIXI01000002">
    <property type="protein sequence ID" value="TBO32432.1"/>
    <property type="molecule type" value="Genomic_DNA"/>
</dbReference>
<feature type="transmembrane region" description="Helical" evidence="1">
    <location>
        <begin position="43"/>
        <end position="67"/>
    </location>
</feature>
<protein>
    <submittedName>
        <fullName evidence="3">Tripartite tricarboxylate transporter TctB family protein</fullName>
    </submittedName>
</protein>
<gene>
    <name evidence="3" type="ORF">EYS42_04315</name>
</gene>
<comment type="caution">
    <text evidence="3">The sequence shown here is derived from an EMBL/GenBank/DDBJ whole genome shotgun (WGS) entry which is preliminary data.</text>
</comment>
<evidence type="ECO:0000313" key="4">
    <source>
        <dbReference type="Proteomes" id="UP000292120"/>
    </source>
</evidence>